<sequence>MQVLEARHIEQSFDGRSILQDVSFRLEKGQVLGVLGSNGAGKSTLFKILAGLQTPAGGEVLIQGQLLASQYPQALARMGISIDMPVFYEGLSARDNLSIHCAYMGCQLNDSQIDSALNAMGLAASNTTALKRYSLGMRQRLALARCLIHQPDLLILDEPLNGLDPKAIVELRSVIQTQAAAGRAVLFSSHILSEVLKVADRVLVLSQGRISLDVPITELASMGDDAAQAQLIQAMEA</sequence>
<evidence type="ECO:0000256" key="4">
    <source>
        <dbReference type="ARBA" id="ARBA00022840"/>
    </source>
</evidence>
<comment type="similarity">
    <text evidence="1">Belongs to the ABC transporter superfamily.</text>
</comment>
<protein>
    <recommendedName>
        <fullName evidence="5">ABC transporter domain-containing protein</fullName>
    </recommendedName>
</protein>
<gene>
    <name evidence="6" type="ORF">KIM372_04730</name>
</gene>
<dbReference type="Gene3D" id="3.40.50.300">
    <property type="entry name" value="P-loop containing nucleotide triphosphate hydrolases"/>
    <property type="match status" value="1"/>
</dbReference>
<evidence type="ECO:0000313" key="6">
    <source>
        <dbReference type="EMBL" id="BDR52566.1"/>
    </source>
</evidence>
<dbReference type="InterPro" id="IPR027417">
    <property type="entry name" value="P-loop_NTPase"/>
</dbReference>
<name>A0ABN6SCM9_9BIFI</name>
<keyword evidence="3" id="KW-0547">Nucleotide-binding</keyword>
<accession>A0ABN6SCM9</accession>
<dbReference type="Proteomes" id="UP001321766">
    <property type="component" value="Chromosome"/>
</dbReference>
<dbReference type="PROSITE" id="PS00211">
    <property type="entry name" value="ABC_TRANSPORTER_1"/>
    <property type="match status" value="1"/>
</dbReference>
<evidence type="ECO:0000256" key="2">
    <source>
        <dbReference type="ARBA" id="ARBA00022448"/>
    </source>
</evidence>
<evidence type="ECO:0000313" key="7">
    <source>
        <dbReference type="Proteomes" id="UP001321766"/>
    </source>
</evidence>
<proteinExistence type="inferred from homology"/>
<reference evidence="6 7" key="1">
    <citation type="journal article" date="2023" name="Microbiol. Spectr.">
        <title>Symbiosis of Carpenter Bees with Uncharacterized Lactic Acid Bacteria Showing NAD Auxotrophy.</title>
        <authorList>
            <person name="Kawasaki S."/>
            <person name="Ozawa K."/>
            <person name="Mori T."/>
            <person name="Yamamoto A."/>
            <person name="Ito M."/>
            <person name="Ohkuma M."/>
            <person name="Sakamoto M."/>
            <person name="Matsutani M."/>
        </authorList>
    </citation>
    <scope>NUCLEOTIDE SEQUENCE [LARGE SCALE GENOMIC DNA]</scope>
    <source>
        <strain evidence="6 7">Kim37-2</strain>
    </source>
</reference>
<evidence type="ECO:0000259" key="5">
    <source>
        <dbReference type="PROSITE" id="PS50893"/>
    </source>
</evidence>
<dbReference type="Pfam" id="PF00005">
    <property type="entry name" value="ABC_tran"/>
    <property type="match status" value="1"/>
</dbReference>
<dbReference type="SMART" id="SM00382">
    <property type="entry name" value="AAA"/>
    <property type="match status" value="1"/>
</dbReference>
<feature type="domain" description="ABC transporter" evidence="5">
    <location>
        <begin position="4"/>
        <end position="232"/>
    </location>
</feature>
<dbReference type="InterPro" id="IPR017871">
    <property type="entry name" value="ABC_transporter-like_CS"/>
</dbReference>
<dbReference type="PANTHER" id="PTHR43335">
    <property type="entry name" value="ABC TRANSPORTER, ATP-BINDING PROTEIN"/>
    <property type="match status" value="1"/>
</dbReference>
<organism evidence="6 7">
    <name type="scientific">Bombiscardovia nodaiensis</name>
    <dbReference type="NCBI Taxonomy" id="2932181"/>
    <lineage>
        <taxon>Bacteria</taxon>
        <taxon>Bacillati</taxon>
        <taxon>Actinomycetota</taxon>
        <taxon>Actinomycetes</taxon>
        <taxon>Bifidobacteriales</taxon>
        <taxon>Bifidobacteriaceae</taxon>
        <taxon>Bombiscardovia</taxon>
    </lineage>
</organism>
<dbReference type="EMBL" id="AP026798">
    <property type="protein sequence ID" value="BDR52566.1"/>
    <property type="molecule type" value="Genomic_DNA"/>
</dbReference>
<dbReference type="PANTHER" id="PTHR43335:SF4">
    <property type="entry name" value="ABC TRANSPORTER, ATP-BINDING PROTEIN"/>
    <property type="match status" value="1"/>
</dbReference>
<evidence type="ECO:0000256" key="1">
    <source>
        <dbReference type="ARBA" id="ARBA00005417"/>
    </source>
</evidence>
<keyword evidence="2" id="KW-0813">Transport</keyword>
<dbReference type="PROSITE" id="PS50893">
    <property type="entry name" value="ABC_TRANSPORTER_2"/>
    <property type="match status" value="1"/>
</dbReference>
<dbReference type="InterPro" id="IPR003593">
    <property type="entry name" value="AAA+_ATPase"/>
</dbReference>
<dbReference type="SUPFAM" id="SSF52540">
    <property type="entry name" value="P-loop containing nucleoside triphosphate hydrolases"/>
    <property type="match status" value="1"/>
</dbReference>
<dbReference type="InterPro" id="IPR003439">
    <property type="entry name" value="ABC_transporter-like_ATP-bd"/>
</dbReference>
<keyword evidence="4" id="KW-0067">ATP-binding</keyword>
<keyword evidence="7" id="KW-1185">Reference proteome</keyword>
<evidence type="ECO:0000256" key="3">
    <source>
        <dbReference type="ARBA" id="ARBA00022741"/>
    </source>
</evidence>